<dbReference type="InterPro" id="IPR046786">
    <property type="entry name" value="MotA_N"/>
</dbReference>
<evidence type="ECO:0000256" key="1">
    <source>
        <dbReference type="ARBA" id="ARBA00004651"/>
    </source>
</evidence>
<sequence>MDFSTIIFFVATIAALLASFAIEGGKITALVSLSPAIIVIGGTIGAVLVSYPLKDIKSIGKVFKVVLNPPKINLADRIIFFRDLSYKTRKNGLLTIESEVLANDDIDPFLKKGLQLVVDGVEPATIQSVLEMEVEMMSERHVKGSAMFESAGGYAPTMGIIGTVMSLVNVLGGLGGDSSDLGPKVATAFIATLYGISTANLFWLPIGNRLKVIHEEEYNEKSLLIEGIILIQTGTNPNTIVEKLKGFLNKKEIGQFESQNKGIE</sequence>
<dbReference type="AlphaFoldDB" id="A0A1V4I9Y2"/>
<feature type="transmembrane region" description="Helical" evidence="8">
    <location>
        <begin position="153"/>
        <end position="174"/>
    </location>
</feature>
<dbReference type="PANTHER" id="PTHR30433:SF3">
    <property type="entry name" value="MOTILITY PROTEIN A"/>
    <property type="match status" value="1"/>
</dbReference>
<gene>
    <name evidence="11" type="primary">pomA_2</name>
    <name evidence="11" type="ORF">CLORY_42100</name>
</gene>
<feature type="transmembrane region" description="Helical" evidence="8">
    <location>
        <begin position="31"/>
        <end position="51"/>
    </location>
</feature>
<dbReference type="GO" id="GO:0005886">
    <property type="term" value="C:plasma membrane"/>
    <property type="evidence" value="ECO:0007669"/>
    <property type="project" value="UniProtKB-SubCell"/>
</dbReference>
<keyword evidence="12" id="KW-1185">Reference proteome</keyword>
<keyword evidence="4" id="KW-0283">Flagellar rotation</keyword>
<keyword evidence="5 8" id="KW-1133">Transmembrane helix</keyword>
<evidence type="ECO:0000256" key="4">
    <source>
        <dbReference type="ARBA" id="ARBA00022779"/>
    </source>
</evidence>
<dbReference type="Pfam" id="PF20560">
    <property type="entry name" value="MotA_N"/>
    <property type="match status" value="1"/>
</dbReference>
<keyword evidence="7" id="KW-0813">Transport</keyword>
<dbReference type="InterPro" id="IPR047055">
    <property type="entry name" value="MotA-like"/>
</dbReference>
<keyword evidence="3 8" id="KW-0812">Transmembrane</keyword>
<dbReference type="GO" id="GO:0015031">
    <property type="term" value="P:protein transport"/>
    <property type="evidence" value="ECO:0007669"/>
    <property type="project" value="UniProtKB-KW"/>
</dbReference>
<evidence type="ECO:0000313" key="12">
    <source>
        <dbReference type="Proteomes" id="UP000190080"/>
    </source>
</evidence>
<keyword evidence="2" id="KW-1003">Cell membrane</keyword>
<dbReference type="GO" id="GO:0071978">
    <property type="term" value="P:bacterial-type flagellum-dependent swarming motility"/>
    <property type="evidence" value="ECO:0007669"/>
    <property type="project" value="InterPro"/>
</dbReference>
<evidence type="ECO:0000256" key="5">
    <source>
        <dbReference type="ARBA" id="ARBA00022989"/>
    </source>
</evidence>
<dbReference type="STRING" id="1450648.CLORY_42100"/>
<comment type="similarity">
    <text evidence="7">Belongs to the exbB/tolQ family.</text>
</comment>
<feature type="transmembrane region" description="Helical" evidence="8">
    <location>
        <begin position="186"/>
        <end position="204"/>
    </location>
</feature>
<dbReference type="RefSeq" id="WP_079428209.1">
    <property type="nucleotide sequence ID" value="NZ_MZGV01000091.1"/>
</dbReference>
<dbReference type="EMBL" id="MZGV01000091">
    <property type="protein sequence ID" value="OPJ56690.1"/>
    <property type="molecule type" value="Genomic_DNA"/>
</dbReference>
<name>A0A1V4I9Y2_9CLOT</name>
<keyword evidence="6 8" id="KW-0472">Membrane</keyword>
<reference evidence="11 12" key="1">
    <citation type="submission" date="2017-03" db="EMBL/GenBank/DDBJ databases">
        <title>Genome sequence of Clostridium oryzae DSM 28571.</title>
        <authorList>
            <person name="Poehlein A."/>
            <person name="Daniel R."/>
        </authorList>
    </citation>
    <scope>NUCLEOTIDE SEQUENCE [LARGE SCALE GENOMIC DNA]</scope>
    <source>
        <strain evidence="11 12">DSM 28571</strain>
    </source>
</reference>
<dbReference type="Proteomes" id="UP000190080">
    <property type="component" value="Unassembled WGS sequence"/>
</dbReference>
<evidence type="ECO:0000256" key="7">
    <source>
        <dbReference type="RuleBase" id="RU004057"/>
    </source>
</evidence>
<proteinExistence type="inferred from homology"/>
<comment type="caution">
    <text evidence="11">The sequence shown here is derived from an EMBL/GenBank/DDBJ whole genome shotgun (WGS) entry which is preliminary data.</text>
</comment>
<comment type="subcellular location">
    <subcellularLocation>
        <location evidence="1">Cell membrane</location>
        <topology evidence="1">Multi-pass membrane protein</topology>
    </subcellularLocation>
    <subcellularLocation>
        <location evidence="7">Membrane</location>
        <topology evidence="7">Multi-pass membrane protein</topology>
    </subcellularLocation>
</comment>
<dbReference type="InterPro" id="IPR002898">
    <property type="entry name" value="MotA_ExbB_proton_chnl"/>
</dbReference>
<dbReference type="GO" id="GO:0006935">
    <property type="term" value="P:chemotaxis"/>
    <property type="evidence" value="ECO:0007669"/>
    <property type="project" value="InterPro"/>
</dbReference>
<keyword evidence="7" id="KW-0653">Protein transport</keyword>
<evidence type="ECO:0000256" key="8">
    <source>
        <dbReference type="SAM" id="Phobius"/>
    </source>
</evidence>
<protein>
    <submittedName>
        <fullName evidence="11">Chemotaxis protein PomA</fullName>
    </submittedName>
</protein>
<evidence type="ECO:0000256" key="6">
    <source>
        <dbReference type="ARBA" id="ARBA00023136"/>
    </source>
</evidence>
<evidence type="ECO:0000259" key="10">
    <source>
        <dbReference type="Pfam" id="PF20560"/>
    </source>
</evidence>
<dbReference type="NCBIfam" id="NF006583">
    <property type="entry name" value="PRK09109.1"/>
    <property type="match status" value="1"/>
</dbReference>
<organism evidence="11 12">
    <name type="scientific">Clostridium oryzae</name>
    <dbReference type="NCBI Taxonomy" id="1450648"/>
    <lineage>
        <taxon>Bacteria</taxon>
        <taxon>Bacillati</taxon>
        <taxon>Bacillota</taxon>
        <taxon>Clostridia</taxon>
        <taxon>Eubacteriales</taxon>
        <taxon>Clostridiaceae</taxon>
        <taxon>Clostridium</taxon>
    </lineage>
</organism>
<feature type="domain" description="Motility protein A N-terminal" evidence="10">
    <location>
        <begin position="9"/>
        <end position="76"/>
    </location>
</feature>
<evidence type="ECO:0000313" key="11">
    <source>
        <dbReference type="EMBL" id="OPJ56690.1"/>
    </source>
</evidence>
<dbReference type="PANTHER" id="PTHR30433">
    <property type="entry name" value="CHEMOTAXIS PROTEIN MOTA"/>
    <property type="match status" value="1"/>
</dbReference>
<evidence type="ECO:0000256" key="2">
    <source>
        <dbReference type="ARBA" id="ARBA00022475"/>
    </source>
</evidence>
<evidence type="ECO:0000259" key="9">
    <source>
        <dbReference type="Pfam" id="PF01618"/>
    </source>
</evidence>
<evidence type="ECO:0000256" key="3">
    <source>
        <dbReference type="ARBA" id="ARBA00022692"/>
    </source>
</evidence>
<feature type="domain" description="MotA/TolQ/ExbB proton channel" evidence="9">
    <location>
        <begin position="104"/>
        <end position="219"/>
    </location>
</feature>
<dbReference type="OrthoDB" id="9806929at2"/>
<dbReference type="Pfam" id="PF01618">
    <property type="entry name" value="MotA_ExbB"/>
    <property type="match status" value="1"/>
</dbReference>
<accession>A0A1V4I9Y2</accession>